<feature type="region of interest" description="Disordered" evidence="1">
    <location>
        <begin position="1"/>
        <end position="28"/>
    </location>
</feature>
<dbReference type="EMBL" id="CAUJNA010003168">
    <property type="protein sequence ID" value="CAJ1395477.1"/>
    <property type="molecule type" value="Genomic_DNA"/>
</dbReference>
<evidence type="ECO:0000313" key="3">
    <source>
        <dbReference type="Proteomes" id="UP001178507"/>
    </source>
</evidence>
<evidence type="ECO:0000256" key="1">
    <source>
        <dbReference type="SAM" id="MobiDB-lite"/>
    </source>
</evidence>
<reference evidence="2" key="1">
    <citation type="submission" date="2023-08" db="EMBL/GenBank/DDBJ databases">
        <authorList>
            <person name="Chen Y."/>
            <person name="Shah S."/>
            <person name="Dougan E. K."/>
            <person name="Thang M."/>
            <person name="Chan C."/>
        </authorList>
    </citation>
    <scope>NUCLEOTIDE SEQUENCE</scope>
</reference>
<feature type="compositionally biased region" description="Basic and acidic residues" evidence="1">
    <location>
        <begin position="1"/>
        <end position="10"/>
    </location>
</feature>
<gene>
    <name evidence="2" type="ORF">EVOR1521_LOCUS19902</name>
</gene>
<sequence length="208" mass="23661">MAEFNKEGHALGKPKMRPGGADMSEDCKKEDRLLTKRQQRLESDLKNVRNQFEPKLITAADIDAEDPFKATFEEAPKFFKQGTNVLIANPERPDSELLACLKEEEKRWQLCGQKELTEEGNDFSCDEKRSEDFHWREGDTVKFLGTCIEPKPLKKAIRCLAFRVPPPSPPTGISVFLLTCLCTNQQILAPSKKDRPVWGEPFGLVERP</sequence>
<organism evidence="2 3">
    <name type="scientific">Effrenium voratum</name>
    <dbReference type="NCBI Taxonomy" id="2562239"/>
    <lineage>
        <taxon>Eukaryota</taxon>
        <taxon>Sar</taxon>
        <taxon>Alveolata</taxon>
        <taxon>Dinophyceae</taxon>
        <taxon>Suessiales</taxon>
        <taxon>Symbiodiniaceae</taxon>
        <taxon>Effrenium</taxon>
    </lineage>
</organism>
<accession>A0AA36IWW0</accession>
<evidence type="ECO:0000313" key="2">
    <source>
        <dbReference type="EMBL" id="CAJ1395477.1"/>
    </source>
</evidence>
<dbReference type="AlphaFoldDB" id="A0AA36IWW0"/>
<proteinExistence type="predicted"/>
<keyword evidence="3" id="KW-1185">Reference proteome</keyword>
<protein>
    <submittedName>
        <fullName evidence="2">Uncharacterized protein</fullName>
    </submittedName>
</protein>
<dbReference type="Proteomes" id="UP001178507">
    <property type="component" value="Unassembled WGS sequence"/>
</dbReference>
<name>A0AA36IWW0_9DINO</name>
<comment type="caution">
    <text evidence="2">The sequence shown here is derived from an EMBL/GenBank/DDBJ whole genome shotgun (WGS) entry which is preliminary data.</text>
</comment>